<dbReference type="Pfam" id="PF07678">
    <property type="entry name" value="TED_complement"/>
    <property type="match status" value="2"/>
</dbReference>
<dbReference type="AlphaFoldDB" id="A0A9Q0DL57"/>
<evidence type="ECO:0000259" key="2">
    <source>
        <dbReference type="SMART" id="SM01361"/>
    </source>
</evidence>
<reference evidence="3" key="1">
    <citation type="submission" date="2022-07" db="EMBL/GenBank/DDBJ databases">
        <title>Chromosome-level genome of Muraenolepis orangiensis.</title>
        <authorList>
            <person name="Kim J."/>
        </authorList>
    </citation>
    <scope>NUCLEOTIDE SEQUENCE</scope>
    <source>
        <strain evidence="3">KU_S4_2022</strain>
        <tissue evidence="3">Muscle</tissue>
    </source>
</reference>
<dbReference type="InterPro" id="IPR019742">
    <property type="entry name" value="MacrogloblnA2_CS"/>
</dbReference>
<evidence type="ECO:0000313" key="4">
    <source>
        <dbReference type="Proteomes" id="UP001148018"/>
    </source>
</evidence>
<dbReference type="Pfam" id="PF07677">
    <property type="entry name" value="A2M_recep"/>
    <property type="match status" value="1"/>
</dbReference>
<dbReference type="InterPro" id="IPR009048">
    <property type="entry name" value="A-macroglobulin_rcpt-bd"/>
</dbReference>
<dbReference type="InterPro" id="IPR041813">
    <property type="entry name" value="A2M_TED"/>
</dbReference>
<comment type="caution">
    <text evidence="3">The sequence shown here is derived from an EMBL/GenBank/DDBJ whole genome shotgun (WGS) entry which is preliminary data.</text>
</comment>
<dbReference type="InterPro" id="IPR011626">
    <property type="entry name" value="Alpha-macroglobulin_TED"/>
</dbReference>
<accession>A0A9Q0DL57</accession>
<protein>
    <recommendedName>
        <fullName evidence="2">Alpha-macroglobulin receptor-binding domain-containing protein</fullName>
    </recommendedName>
</protein>
<evidence type="ECO:0000256" key="1">
    <source>
        <dbReference type="ARBA" id="ARBA00023157"/>
    </source>
</evidence>
<keyword evidence="1" id="KW-1015">Disulfide bond</keyword>
<dbReference type="SUPFAM" id="SSF49410">
    <property type="entry name" value="Alpha-macroglobulin receptor domain"/>
    <property type="match status" value="1"/>
</dbReference>
<dbReference type="SUPFAM" id="SSF48239">
    <property type="entry name" value="Terpenoid cyclases/Protein prenyltransferases"/>
    <property type="match status" value="1"/>
</dbReference>
<dbReference type="EMBL" id="JANIIK010000114">
    <property type="protein sequence ID" value="KAJ3590700.1"/>
    <property type="molecule type" value="Genomic_DNA"/>
</dbReference>
<gene>
    <name evidence="3" type="ORF">NHX12_008649</name>
</gene>
<name>A0A9Q0DL57_9TELE</name>
<dbReference type="InterPro" id="IPR047565">
    <property type="entry name" value="Alpha-macroglob_thiol-ester_cl"/>
</dbReference>
<dbReference type="PANTHER" id="PTHR11412">
    <property type="entry name" value="MACROGLOBULIN / COMPLEMENT"/>
    <property type="match status" value="1"/>
</dbReference>
<dbReference type="CDD" id="cd02897">
    <property type="entry name" value="A2M_2"/>
    <property type="match status" value="1"/>
</dbReference>
<proteinExistence type="predicted"/>
<dbReference type="Proteomes" id="UP001148018">
    <property type="component" value="Unassembled WGS sequence"/>
</dbReference>
<dbReference type="SMART" id="SM01419">
    <property type="entry name" value="Thiol-ester_cl"/>
    <property type="match status" value="1"/>
</dbReference>
<dbReference type="InterPro" id="IPR050473">
    <property type="entry name" value="A2M/Complement_sys"/>
</dbReference>
<dbReference type="InterPro" id="IPR036595">
    <property type="entry name" value="A-macroglobulin_rcpt-bd_sf"/>
</dbReference>
<keyword evidence="4" id="KW-1185">Reference proteome</keyword>
<dbReference type="Gene3D" id="1.50.10.20">
    <property type="match status" value="2"/>
</dbReference>
<dbReference type="SMART" id="SM01361">
    <property type="entry name" value="A2M_recep"/>
    <property type="match status" value="1"/>
</dbReference>
<organism evidence="3 4">
    <name type="scientific">Muraenolepis orangiensis</name>
    <name type="common">Patagonian moray cod</name>
    <dbReference type="NCBI Taxonomy" id="630683"/>
    <lineage>
        <taxon>Eukaryota</taxon>
        <taxon>Metazoa</taxon>
        <taxon>Chordata</taxon>
        <taxon>Craniata</taxon>
        <taxon>Vertebrata</taxon>
        <taxon>Euteleostomi</taxon>
        <taxon>Actinopterygii</taxon>
        <taxon>Neopterygii</taxon>
        <taxon>Teleostei</taxon>
        <taxon>Neoteleostei</taxon>
        <taxon>Acanthomorphata</taxon>
        <taxon>Zeiogadaria</taxon>
        <taxon>Gadariae</taxon>
        <taxon>Gadiformes</taxon>
        <taxon>Muraenolepidoidei</taxon>
        <taxon>Muraenolepididae</taxon>
        <taxon>Muraenolepis</taxon>
    </lineage>
</organism>
<dbReference type="OrthoDB" id="9998011at2759"/>
<dbReference type="PANTHER" id="PTHR11412:SF150">
    <property type="entry name" value="ALPHA-2-MACROGLOBULIN-RELATED"/>
    <property type="match status" value="1"/>
</dbReference>
<dbReference type="InterPro" id="IPR008930">
    <property type="entry name" value="Terpenoid_cyclase/PrenylTrfase"/>
</dbReference>
<dbReference type="GO" id="GO:0005615">
    <property type="term" value="C:extracellular space"/>
    <property type="evidence" value="ECO:0007669"/>
    <property type="project" value="InterPro"/>
</dbReference>
<feature type="domain" description="Alpha-macroglobulin receptor-binding" evidence="2">
    <location>
        <begin position="278"/>
        <end position="401"/>
    </location>
</feature>
<evidence type="ECO:0000313" key="3">
    <source>
        <dbReference type="EMBL" id="KAJ3590700.1"/>
    </source>
</evidence>
<dbReference type="PROSITE" id="PS00477">
    <property type="entry name" value="ALPHA_2_MACROGLOBULIN"/>
    <property type="match status" value="1"/>
</dbReference>
<sequence>MNGDILGRALKNLDGLLSMPYGCGEQNMALLAPNIYILEYLTNTQQITPKIKARATNFLTSGYQRQLNYKHPHGAYSTFGTGSGNTWLTAFVLRSFVKAKSFIFIDPTVIEDAKSWLESKQQDSGCFQKLGSLFNNRMKEPQINKSMSCLRQSLGDKRNTYTTALLAYVFTLAGDMETRSLLLEHLDNVATQEGGNLYWSQSSEKSMSLSVEIGSYVLLATLSATPTAADLGYASRIVRWLTSQQNSYGGFTSTQDTVVALQALALYSTLVFSPEGSSTVDVQFPSGKMTFEVNQDNKLLYQERALMDVTGKYSVAVKGTACASMQLSLHYNIPTARDESSFRIEVTPQAECNTNQLRPKLSLRIESSLDILQDIAVENLKPAVVKIYDYYQPSDQAETQYNFCTAGNYLE</sequence>